<protein>
    <recommendedName>
        <fullName evidence="2">Thiaminase-2/PQQC domain-containing protein</fullName>
    </recommendedName>
</protein>
<dbReference type="Gene3D" id="1.20.910.10">
    <property type="entry name" value="Heme oxygenase-like"/>
    <property type="match status" value="1"/>
</dbReference>
<organism evidence="3 4">
    <name type="scientific">Herbiconiux oxytropis</name>
    <dbReference type="NCBI Taxonomy" id="2970915"/>
    <lineage>
        <taxon>Bacteria</taxon>
        <taxon>Bacillati</taxon>
        <taxon>Actinomycetota</taxon>
        <taxon>Actinomycetes</taxon>
        <taxon>Micrococcales</taxon>
        <taxon>Microbacteriaceae</taxon>
        <taxon>Herbiconiux</taxon>
    </lineage>
</organism>
<comment type="pathway">
    <text evidence="1">Cofactor biosynthesis; thiamine diphosphate biosynthesis.</text>
</comment>
<dbReference type="RefSeq" id="WP_259530227.1">
    <property type="nucleotide sequence ID" value="NZ_JANLCK010000009.1"/>
</dbReference>
<dbReference type="InterPro" id="IPR004305">
    <property type="entry name" value="Thiaminase-2/PQQC"/>
</dbReference>
<gene>
    <name evidence="3" type="ORF">N1028_15210</name>
</gene>
<dbReference type="InterPro" id="IPR016084">
    <property type="entry name" value="Haem_Oase-like_multi-hlx"/>
</dbReference>
<evidence type="ECO:0000313" key="3">
    <source>
        <dbReference type="EMBL" id="MCS5727246.1"/>
    </source>
</evidence>
<evidence type="ECO:0000313" key="4">
    <source>
        <dbReference type="Proteomes" id="UP001165587"/>
    </source>
</evidence>
<keyword evidence="4" id="KW-1185">Reference proteome</keyword>
<dbReference type="Pfam" id="PF03070">
    <property type="entry name" value="TENA_THI-4"/>
    <property type="match status" value="1"/>
</dbReference>
<name>A0AA41XFH9_9MICO</name>
<dbReference type="EMBL" id="JANLCK010000009">
    <property type="protein sequence ID" value="MCS5727246.1"/>
    <property type="molecule type" value="Genomic_DNA"/>
</dbReference>
<evidence type="ECO:0000259" key="2">
    <source>
        <dbReference type="Pfam" id="PF03070"/>
    </source>
</evidence>
<sequence>MTDSPARTLSARLTAIIAESVAGWADLPILAGIRAGTLDPAVFRHYLEQDFLYLRAYARHYSRLAATSTDDETLEYFVALAHGVVAVELEHHKQAAVPFGCDFTDVRPSATTAEYLAFYDGFADDFDGMLVAMLPCIYGYGVALEALRGSVDGVYRDWVDIYTGGDYAVLVDRHLRLVDAADLPVERALEITDRALGHERRFWNQLPETVEA</sequence>
<accession>A0AA41XFH9</accession>
<proteinExistence type="predicted"/>
<feature type="domain" description="Thiaminase-2/PQQC" evidence="2">
    <location>
        <begin position="30"/>
        <end position="205"/>
    </location>
</feature>
<reference evidence="3" key="1">
    <citation type="submission" date="2022-08" db="EMBL/GenBank/DDBJ databases">
        <authorList>
            <person name="Deng Y."/>
            <person name="Han X.-F."/>
            <person name="Zhang Y.-Q."/>
        </authorList>
    </citation>
    <scope>NUCLEOTIDE SEQUENCE</scope>
    <source>
        <strain evidence="3">CPCC 203407</strain>
    </source>
</reference>
<evidence type="ECO:0000256" key="1">
    <source>
        <dbReference type="ARBA" id="ARBA00004948"/>
    </source>
</evidence>
<comment type="caution">
    <text evidence="3">The sequence shown here is derived from an EMBL/GenBank/DDBJ whole genome shotgun (WGS) entry which is preliminary data.</text>
</comment>
<dbReference type="SUPFAM" id="SSF48613">
    <property type="entry name" value="Heme oxygenase-like"/>
    <property type="match status" value="1"/>
</dbReference>
<dbReference type="Proteomes" id="UP001165587">
    <property type="component" value="Unassembled WGS sequence"/>
</dbReference>
<dbReference type="PANTHER" id="PTHR43198">
    <property type="entry name" value="BIFUNCTIONAL TH2 PROTEIN"/>
    <property type="match status" value="1"/>
</dbReference>
<dbReference type="PANTHER" id="PTHR43198:SF2">
    <property type="entry name" value="SI:CH1073-67J19.1-RELATED"/>
    <property type="match status" value="1"/>
</dbReference>
<dbReference type="GO" id="GO:0005829">
    <property type="term" value="C:cytosol"/>
    <property type="evidence" value="ECO:0007669"/>
    <property type="project" value="TreeGrafter"/>
</dbReference>
<dbReference type="AlphaFoldDB" id="A0AA41XFH9"/>
<dbReference type="InterPro" id="IPR050967">
    <property type="entry name" value="Thiamine_Salvage_TenA"/>
</dbReference>